<feature type="transmembrane region" description="Helical" evidence="1">
    <location>
        <begin position="192"/>
        <end position="217"/>
    </location>
</feature>
<sequence length="360" mass="39654">MTKHWRKILLIAAITLACFFLGRLDSFCYKQPVGQVTAVKTVASDESTDEHENEDRSYTQKLTVKLLNRSGQTVTIKNDYYASHAESDQYHVFDQILLHKTSSGYQVDMPKRDSLLFALLGFLFSGLYFSMSRRKFSFLGLSIIVNAGLFILTIIWDASARALPVLPVFSVLAVVLSGLALYFVLGHGLQAWITWLATVIATLLALLAMAIVIALTGATGVHFETMSYVTQVPQPVFYAQAVIGVLGAVMDESGDIVAGLFGLQRESADRSFSDYWQAGLSVGREILGTLTNVLFMIFIAETIPMVVLMLRNGNNWSYILDQTMNLGILQTVVSALGIVWAVPVTAFLTATLLTRKETAK</sequence>
<dbReference type="AlphaFoldDB" id="A0A1I1DW09"/>
<dbReference type="PANTHER" id="PTHR41771">
    <property type="entry name" value="MEMBRANE PROTEIN-RELATED"/>
    <property type="match status" value="1"/>
</dbReference>
<reference evidence="2 3" key="1">
    <citation type="submission" date="2016-10" db="EMBL/GenBank/DDBJ databases">
        <authorList>
            <person name="de Groot N.N."/>
        </authorList>
    </citation>
    <scope>NUCLEOTIDE SEQUENCE [LARGE SCALE GENOMIC DNA]</scope>
    <source>
        <strain evidence="2 3">DSM 19113</strain>
    </source>
</reference>
<feature type="transmembrane region" description="Helical" evidence="1">
    <location>
        <begin position="162"/>
        <end position="185"/>
    </location>
</feature>
<dbReference type="OrthoDB" id="5753718at2"/>
<dbReference type="PROSITE" id="PS51257">
    <property type="entry name" value="PROKAR_LIPOPROTEIN"/>
    <property type="match status" value="1"/>
</dbReference>
<dbReference type="InterPro" id="IPR012507">
    <property type="entry name" value="YibE_F"/>
</dbReference>
<evidence type="ECO:0000313" key="3">
    <source>
        <dbReference type="Proteomes" id="UP000199376"/>
    </source>
</evidence>
<accession>A0A1I1DW09</accession>
<name>A0A1I1DW09_9LACO</name>
<feature type="transmembrane region" description="Helical" evidence="1">
    <location>
        <begin position="286"/>
        <end position="308"/>
    </location>
</feature>
<feature type="transmembrane region" description="Helical" evidence="1">
    <location>
        <begin position="114"/>
        <end position="131"/>
    </location>
</feature>
<organism evidence="2 3">
    <name type="scientific">Fructobacillus durionis</name>
    <dbReference type="NCBI Taxonomy" id="283737"/>
    <lineage>
        <taxon>Bacteria</taxon>
        <taxon>Bacillati</taxon>
        <taxon>Bacillota</taxon>
        <taxon>Bacilli</taxon>
        <taxon>Lactobacillales</taxon>
        <taxon>Lactobacillaceae</taxon>
        <taxon>Fructobacillus</taxon>
    </lineage>
</organism>
<feature type="transmembrane region" description="Helical" evidence="1">
    <location>
        <begin position="138"/>
        <end position="156"/>
    </location>
</feature>
<keyword evidence="1" id="KW-1133">Transmembrane helix</keyword>
<feature type="transmembrane region" description="Helical" evidence="1">
    <location>
        <begin position="328"/>
        <end position="353"/>
    </location>
</feature>
<dbReference type="Proteomes" id="UP000199376">
    <property type="component" value="Unassembled WGS sequence"/>
</dbReference>
<keyword evidence="1" id="KW-0472">Membrane</keyword>
<gene>
    <name evidence="2" type="ORF">SAMN05660453_0162</name>
</gene>
<evidence type="ECO:0000313" key="2">
    <source>
        <dbReference type="EMBL" id="SFB79017.1"/>
    </source>
</evidence>
<proteinExistence type="predicted"/>
<dbReference type="PANTHER" id="PTHR41771:SF1">
    <property type="entry name" value="MEMBRANE PROTEIN"/>
    <property type="match status" value="1"/>
</dbReference>
<dbReference type="Pfam" id="PF07907">
    <property type="entry name" value="YibE_F"/>
    <property type="match status" value="1"/>
</dbReference>
<protein>
    <submittedName>
        <fullName evidence="2">Uncharacterized membrane protein</fullName>
    </submittedName>
</protein>
<evidence type="ECO:0000256" key="1">
    <source>
        <dbReference type="SAM" id="Phobius"/>
    </source>
</evidence>
<dbReference type="EMBL" id="FOLI01000001">
    <property type="protein sequence ID" value="SFB79017.1"/>
    <property type="molecule type" value="Genomic_DNA"/>
</dbReference>
<keyword evidence="3" id="KW-1185">Reference proteome</keyword>
<dbReference type="STRING" id="283737.SAMN05660453_0162"/>
<keyword evidence="1" id="KW-0812">Transmembrane</keyword>
<dbReference type="RefSeq" id="WP_091501106.1">
    <property type="nucleotide sequence ID" value="NZ_FOLI01000001.1"/>
</dbReference>